<comment type="caution">
    <text evidence="5">The sequence shown here is derived from an EMBL/GenBank/DDBJ whole genome shotgun (WGS) entry which is preliminary data.</text>
</comment>
<dbReference type="InterPro" id="IPR048677">
    <property type="entry name" value="TssM1_hel"/>
</dbReference>
<dbReference type="AlphaFoldDB" id="A0A0W0ZEE2"/>
<dbReference type="Pfam" id="PF06761">
    <property type="entry name" value="IcmF-related"/>
    <property type="match status" value="1"/>
</dbReference>
<gene>
    <name evidence="5" type="ORF">Lsha_0068</name>
</gene>
<dbReference type="NCBIfam" id="NF038226">
    <property type="entry name" value="IcmF_IVB"/>
    <property type="match status" value="1"/>
</dbReference>
<reference evidence="5 6" key="1">
    <citation type="submission" date="2015-11" db="EMBL/GenBank/DDBJ databases">
        <title>Genomic analysis of 38 Legionella species identifies large and diverse effector repertoires.</title>
        <authorList>
            <person name="Burstein D."/>
            <person name="Amaro F."/>
            <person name="Zusman T."/>
            <person name="Lifshitz Z."/>
            <person name="Cohen O."/>
            <person name="Gilbert J.A."/>
            <person name="Pupko T."/>
            <person name="Shuman H.A."/>
            <person name="Segal G."/>
        </authorList>
    </citation>
    <scope>NUCLEOTIDE SEQUENCE [LARGE SCALE GENOMIC DNA]</scope>
    <source>
        <strain evidence="5 6">ATCC 49655</strain>
    </source>
</reference>
<feature type="domain" description="Type VI secretion system component TssM1 helical" evidence="4">
    <location>
        <begin position="744"/>
        <end position="842"/>
    </location>
</feature>
<dbReference type="RefSeq" id="WP_018576791.1">
    <property type="nucleotide sequence ID" value="NZ_KB892392.1"/>
</dbReference>
<organism evidence="5 6">
    <name type="scientific">Legionella shakespearei DSM 23087</name>
    <dbReference type="NCBI Taxonomy" id="1122169"/>
    <lineage>
        <taxon>Bacteria</taxon>
        <taxon>Pseudomonadati</taxon>
        <taxon>Pseudomonadota</taxon>
        <taxon>Gammaproteobacteria</taxon>
        <taxon>Legionellales</taxon>
        <taxon>Legionellaceae</taxon>
        <taxon>Legionella</taxon>
    </lineage>
</organism>
<dbReference type="PANTHER" id="PTHR36153">
    <property type="entry name" value="INNER MEMBRANE PROTEIN-RELATED"/>
    <property type="match status" value="1"/>
</dbReference>
<feature type="domain" description="Type VI secretion system component TssM1 N-terminal" evidence="3">
    <location>
        <begin position="82"/>
        <end position="324"/>
    </location>
</feature>
<evidence type="ECO:0000313" key="5">
    <source>
        <dbReference type="EMBL" id="KTD67537.1"/>
    </source>
</evidence>
<feature type="domain" description="IcmF-related" evidence="2">
    <location>
        <begin position="384"/>
        <end position="634"/>
    </location>
</feature>
<dbReference type="PANTHER" id="PTHR36153:SF1">
    <property type="entry name" value="TYPE VI SECRETION SYSTEM COMPONENT TSSM1"/>
    <property type="match status" value="1"/>
</dbReference>
<evidence type="ECO:0000259" key="1">
    <source>
        <dbReference type="Pfam" id="PF06744"/>
    </source>
</evidence>
<sequence length="973" mass="110793">MDNSLRALSDAIKKILSQLKPQVNQLSFIVITGKNEQGKSALLKQSTMEEMPVFSEQHAKIYFNQQGIIVELGESWLTNSKTLLQNTLKQLNRCNRYLKITGLILCVDVNDLLIAEPAQFAESKKSHLQLLEKFGVNLGYQVELALIFTKMDTLAGFTEFYQMEHASDLSKPLGFSLDCLNQVRKKVETYSQQFNQLVELLAQQVITKMHPVRSTIKRSLIRELPLQLSSLRAPIQALIQGISPKLFQLHSLYFTSAEQGGVSIDRLNKKIQHEYALVVQDTFPQATNYRAYFVEGALKTIQEQCSQAPQTRKFSQKPIIAAAASIAGITLLVMSYNHYKTAHLLDDASKELLAYDTLNSQGNNGAQALYHLSKAANDMDHIATNSISLPTVHQLKLNLHNNTQQRLEGEFLPALTNDLEEEITNPGNTPIVRYKALKIYLMLAQPEFFSANEVQDWFKYKWRDQKPGTAAKQLALLKSTLAKPVHHVQTKQQIISDARNYLNALPTSYLFYSIAKESFSKDKQKIAVEGFNLATDELPVYYTKEGFKQVMKDIPAISRKLQSENWVLARQDMAQLQHLLIQSYCFDYVTWWQTFMKKSQPRHYQDYQQGRQIVANLQQTNAINRLVTLVQQETKPDITDDNSNFNQFVAHKFTDLNLMSLSSVRELSQKIGELERFISTLSVVNDGGKTAFNLTRARFINENSSDPVSSLFSQSRQLPEPLSSWAKQIAGDTWVILIRDSRQYINQQWQQTVFNEFRNTIAKRYPFDSAQEQEIQIADFNRFFATHGVLNTFSEQYIKPFLDTSSAEWKPKAVNDFVLPISSETMDEIIRANIITNMFFPDHGDECKIDFSLQKISLDPVVANLNLEIGATKLTDNQGSESFTRFTWPQNNAKLALDSIEGNHYELAEQGIWAIFKLLEKVNVLVDEQDSSSLQILFEVNSNSGRYLLKTNNQVNPFTPGILNGFTLNEVVV</sequence>
<dbReference type="InterPro" id="IPR025743">
    <property type="entry name" value="TssM1_N"/>
</dbReference>
<dbReference type="Pfam" id="PF21070">
    <property type="entry name" value="IcmF_helical"/>
    <property type="match status" value="1"/>
</dbReference>
<accession>A0A0W0ZEE2</accession>
<dbReference type="InterPro" id="IPR010623">
    <property type="entry name" value="IcmF_C"/>
</dbReference>
<feature type="domain" description="Type VI secretion system IcmF C-terminal" evidence="1">
    <location>
        <begin position="851"/>
        <end position="952"/>
    </location>
</feature>
<evidence type="ECO:0000259" key="4">
    <source>
        <dbReference type="Pfam" id="PF21070"/>
    </source>
</evidence>
<dbReference type="InterPro" id="IPR027417">
    <property type="entry name" value="P-loop_NTPase"/>
</dbReference>
<evidence type="ECO:0000259" key="2">
    <source>
        <dbReference type="Pfam" id="PF06761"/>
    </source>
</evidence>
<dbReference type="InterPro" id="IPR053156">
    <property type="entry name" value="T6SS_TssM-like"/>
</dbReference>
<dbReference type="Proteomes" id="UP000054600">
    <property type="component" value="Unassembled WGS sequence"/>
</dbReference>
<proteinExistence type="predicted"/>
<dbReference type="eggNOG" id="COG3523">
    <property type="taxonomic scope" value="Bacteria"/>
</dbReference>
<dbReference type="SUPFAM" id="SSF52540">
    <property type="entry name" value="P-loop containing nucleoside triphosphate hydrolases"/>
    <property type="match status" value="1"/>
</dbReference>
<dbReference type="Pfam" id="PF06744">
    <property type="entry name" value="IcmF_C"/>
    <property type="match status" value="1"/>
</dbReference>
<keyword evidence="6" id="KW-1185">Reference proteome</keyword>
<dbReference type="STRING" id="1122169.Lsha_0068"/>
<dbReference type="InterPro" id="IPR009612">
    <property type="entry name" value="IcmF-rel"/>
</dbReference>
<dbReference type="EMBL" id="LNYW01000002">
    <property type="protein sequence ID" value="KTD67537.1"/>
    <property type="molecule type" value="Genomic_DNA"/>
</dbReference>
<dbReference type="PATRIC" id="fig|1122169.6.peg.72"/>
<evidence type="ECO:0000259" key="3">
    <source>
        <dbReference type="Pfam" id="PF14331"/>
    </source>
</evidence>
<protein>
    <submittedName>
        <fullName evidence="5">IcmF</fullName>
    </submittedName>
</protein>
<name>A0A0W0ZEE2_9GAMM</name>
<dbReference type="OrthoDB" id="9758229at2"/>
<evidence type="ECO:0000313" key="6">
    <source>
        <dbReference type="Proteomes" id="UP000054600"/>
    </source>
</evidence>
<dbReference type="Pfam" id="PF14331">
    <property type="entry name" value="IcmF-related_N"/>
    <property type="match status" value="1"/>
</dbReference>